<gene>
    <name evidence="8" type="ORF">EDC29_103186</name>
</gene>
<evidence type="ECO:0000256" key="3">
    <source>
        <dbReference type="ARBA" id="ARBA00022691"/>
    </source>
</evidence>
<dbReference type="Proteomes" id="UP000295247">
    <property type="component" value="Unassembled WGS sequence"/>
</dbReference>
<protein>
    <submittedName>
        <fullName evidence="8">Pyruvate formate lyase activating enzyme</fullName>
    </submittedName>
</protein>
<dbReference type="PANTHER" id="PTHR30352">
    <property type="entry name" value="PYRUVATE FORMATE-LYASE-ACTIVATING ENZYME"/>
    <property type="match status" value="1"/>
</dbReference>
<dbReference type="InterPro" id="IPR012840">
    <property type="entry name" value="NrdG2"/>
</dbReference>
<dbReference type="InterPro" id="IPR007197">
    <property type="entry name" value="rSAM"/>
</dbReference>
<dbReference type="InterPro" id="IPR058240">
    <property type="entry name" value="rSAM_sf"/>
</dbReference>
<dbReference type="Gene3D" id="3.20.20.70">
    <property type="entry name" value="Aldolase class I"/>
    <property type="match status" value="1"/>
</dbReference>
<name>A0A4R4AE41_MARGR</name>
<keyword evidence="2" id="KW-0004">4Fe-4S</keyword>
<evidence type="ECO:0000256" key="5">
    <source>
        <dbReference type="ARBA" id="ARBA00023004"/>
    </source>
</evidence>
<evidence type="ECO:0000313" key="8">
    <source>
        <dbReference type="EMBL" id="TCW36989.1"/>
    </source>
</evidence>
<dbReference type="PROSITE" id="PS51918">
    <property type="entry name" value="RADICAL_SAM"/>
    <property type="match status" value="1"/>
</dbReference>
<accession>A0A4R4AE41</accession>
<comment type="cofactor">
    <cofactor evidence="1">
        <name>[4Fe-4S] cluster</name>
        <dbReference type="ChEBI" id="CHEBI:49883"/>
    </cofactor>
</comment>
<dbReference type="GO" id="GO:0046872">
    <property type="term" value="F:metal ion binding"/>
    <property type="evidence" value="ECO:0007669"/>
    <property type="project" value="UniProtKB-KW"/>
</dbReference>
<evidence type="ECO:0000256" key="6">
    <source>
        <dbReference type="ARBA" id="ARBA00023014"/>
    </source>
</evidence>
<dbReference type="GO" id="GO:0016829">
    <property type="term" value="F:lyase activity"/>
    <property type="evidence" value="ECO:0007669"/>
    <property type="project" value="UniProtKB-KW"/>
</dbReference>
<dbReference type="SFLD" id="SFLDS00029">
    <property type="entry name" value="Radical_SAM"/>
    <property type="match status" value="1"/>
</dbReference>
<organism evidence="8 9">
    <name type="scientific">Marichromatium gracile</name>
    <name type="common">Chromatium gracile</name>
    <dbReference type="NCBI Taxonomy" id="1048"/>
    <lineage>
        <taxon>Bacteria</taxon>
        <taxon>Pseudomonadati</taxon>
        <taxon>Pseudomonadota</taxon>
        <taxon>Gammaproteobacteria</taxon>
        <taxon>Chromatiales</taxon>
        <taxon>Chromatiaceae</taxon>
        <taxon>Marichromatium</taxon>
    </lineage>
</organism>
<dbReference type="RefSeq" id="WP_123142248.1">
    <property type="nucleotide sequence ID" value="NZ_NRRH01000020.1"/>
</dbReference>
<dbReference type="CDD" id="cd01335">
    <property type="entry name" value="Radical_SAM"/>
    <property type="match status" value="1"/>
</dbReference>
<keyword evidence="8" id="KW-0456">Lyase</keyword>
<dbReference type="Pfam" id="PF04055">
    <property type="entry name" value="Radical_SAM"/>
    <property type="match status" value="1"/>
</dbReference>
<dbReference type="EMBL" id="SMDC01000003">
    <property type="protein sequence ID" value="TCW36989.1"/>
    <property type="molecule type" value="Genomic_DNA"/>
</dbReference>
<keyword evidence="5" id="KW-0408">Iron</keyword>
<dbReference type="InterPro" id="IPR034457">
    <property type="entry name" value="Organic_radical-activating"/>
</dbReference>
<proteinExistence type="predicted"/>
<reference evidence="8 9" key="1">
    <citation type="submission" date="2019-03" db="EMBL/GenBank/DDBJ databases">
        <title>Genomic Encyclopedia of Type Strains, Phase IV (KMG-IV): sequencing the most valuable type-strain genomes for metagenomic binning, comparative biology and taxonomic classification.</title>
        <authorList>
            <person name="Goeker M."/>
        </authorList>
    </citation>
    <scope>NUCLEOTIDE SEQUENCE [LARGE SCALE GENOMIC DNA]</scope>
    <source>
        <strain evidence="8 9">DSM 203</strain>
    </source>
</reference>
<keyword evidence="3" id="KW-0949">S-adenosyl-L-methionine</keyword>
<evidence type="ECO:0000256" key="1">
    <source>
        <dbReference type="ARBA" id="ARBA00001966"/>
    </source>
</evidence>
<sequence>MHDRAEADALRVGGLTPLTTIDYPGELAAVIYCQGCPWRCRYCHNGHLLEQDAGDGETIAWDQVMDFLEDRRGLLDAVVFSGGEPTVQGALGAAMRAARALGFKVGLHTGGAYPQRLRRILPLVDWVALDIKALADDYPALTGVIGSGEPAWESLALLLASEVALEVRTTVPPGWGLEQLAPLVTALAEAGVRDYCLQRCDATLSLDPGLRELPATALRQLVTELPTERFERFELRGAGY</sequence>
<evidence type="ECO:0000256" key="2">
    <source>
        <dbReference type="ARBA" id="ARBA00022485"/>
    </source>
</evidence>
<evidence type="ECO:0000256" key="4">
    <source>
        <dbReference type="ARBA" id="ARBA00022723"/>
    </source>
</evidence>
<dbReference type="SFLD" id="SFLDG01094">
    <property type="entry name" value="Uncharacterised_Radical_SAM_Su"/>
    <property type="match status" value="1"/>
</dbReference>
<comment type="caution">
    <text evidence="8">The sequence shown here is derived from an EMBL/GenBank/DDBJ whole genome shotgun (WGS) entry which is preliminary data.</text>
</comment>
<keyword evidence="4" id="KW-0479">Metal-binding</keyword>
<feature type="domain" description="Radical SAM core" evidence="7">
    <location>
        <begin position="23"/>
        <end position="236"/>
    </location>
</feature>
<dbReference type="InterPro" id="IPR013785">
    <property type="entry name" value="Aldolase_TIM"/>
</dbReference>
<dbReference type="NCBIfam" id="TIGR02495">
    <property type="entry name" value="NrdG2"/>
    <property type="match status" value="1"/>
</dbReference>
<dbReference type="AlphaFoldDB" id="A0A4R4AE41"/>
<dbReference type="GO" id="GO:0051539">
    <property type="term" value="F:4 iron, 4 sulfur cluster binding"/>
    <property type="evidence" value="ECO:0007669"/>
    <property type="project" value="UniProtKB-KW"/>
</dbReference>
<keyword evidence="6" id="KW-0411">Iron-sulfur</keyword>
<evidence type="ECO:0000259" key="7">
    <source>
        <dbReference type="PROSITE" id="PS51918"/>
    </source>
</evidence>
<evidence type="ECO:0000313" key="9">
    <source>
        <dbReference type="Proteomes" id="UP000295247"/>
    </source>
</evidence>
<dbReference type="PANTHER" id="PTHR30352:SF13">
    <property type="entry name" value="GLYCYL-RADICAL ENZYME ACTIVATING ENZYME YJJW-RELATED"/>
    <property type="match status" value="1"/>
</dbReference>
<keyword evidence="8" id="KW-0670">Pyruvate</keyword>
<dbReference type="SUPFAM" id="SSF102114">
    <property type="entry name" value="Radical SAM enzymes"/>
    <property type="match status" value="1"/>
</dbReference>